<comment type="caution">
    <text evidence="6">The sequence shown here is derived from an EMBL/GenBank/DDBJ whole genome shotgun (WGS) entry which is preliminary data.</text>
</comment>
<dbReference type="InterPro" id="IPR005119">
    <property type="entry name" value="LysR_subst-bd"/>
</dbReference>
<dbReference type="EMBL" id="BAAAQX010000039">
    <property type="protein sequence ID" value="GAA2214182.1"/>
    <property type="molecule type" value="Genomic_DNA"/>
</dbReference>
<proteinExistence type="inferred from homology"/>
<dbReference type="InterPro" id="IPR036390">
    <property type="entry name" value="WH_DNA-bd_sf"/>
</dbReference>
<dbReference type="Pfam" id="PF03466">
    <property type="entry name" value="LysR_substrate"/>
    <property type="match status" value="1"/>
</dbReference>
<dbReference type="Proteomes" id="UP001499843">
    <property type="component" value="Unassembled WGS sequence"/>
</dbReference>
<keyword evidence="7" id="KW-1185">Reference proteome</keyword>
<keyword evidence="2" id="KW-0805">Transcription regulation</keyword>
<name>A0ABP5PUZ3_9ACTN</name>
<dbReference type="InterPro" id="IPR050950">
    <property type="entry name" value="HTH-type_LysR_regulators"/>
</dbReference>
<dbReference type="PROSITE" id="PS50931">
    <property type="entry name" value="HTH_LYSR"/>
    <property type="match status" value="1"/>
</dbReference>
<keyword evidence="3" id="KW-0238">DNA-binding</keyword>
<evidence type="ECO:0000256" key="4">
    <source>
        <dbReference type="ARBA" id="ARBA00023163"/>
    </source>
</evidence>
<dbReference type="SUPFAM" id="SSF46785">
    <property type="entry name" value="Winged helix' DNA-binding domain"/>
    <property type="match status" value="1"/>
</dbReference>
<dbReference type="SUPFAM" id="SSF53850">
    <property type="entry name" value="Periplasmic binding protein-like II"/>
    <property type="match status" value="1"/>
</dbReference>
<dbReference type="Gene3D" id="1.10.10.10">
    <property type="entry name" value="Winged helix-like DNA-binding domain superfamily/Winged helix DNA-binding domain"/>
    <property type="match status" value="1"/>
</dbReference>
<evidence type="ECO:0000256" key="1">
    <source>
        <dbReference type="ARBA" id="ARBA00009437"/>
    </source>
</evidence>
<protein>
    <submittedName>
        <fullName evidence="6">Pca operon transcription factor PcaQ</fullName>
    </submittedName>
</protein>
<organism evidence="6 7">
    <name type="scientific">Nonomuraea monospora</name>
    <dbReference type="NCBI Taxonomy" id="568818"/>
    <lineage>
        <taxon>Bacteria</taxon>
        <taxon>Bacillati</taxon>
        <taxon>Actinomycetota</taxon>
        <taxon>Actinomycetes</taxon>
        <taxon>Streptosporangiales</taxon>
        <taxon>Streptosporangiaceae</taxon>
        <taxon>Nonomuraea</taxon>
    </lineage>
</organism>
<evidence type="ECO:0000256" key="3">
    <source>
        <dbReference type="ARBA" id="ARBA00023125"/>
    </source>
</evidence>
<dbReference type="PRINTS" id="PR00039">
    <property type="entry name" value="HTHLYSR"/>
</dbReference>
<dbReference type="RefSeq" id="WP_344491230.1">
    <property type="nucleotide sequence ID" value="NZ_BAAAQX010000039.1"/>
</dbReference>
<reference evidence="7" key="1">
    <citation type="journal article" date="2019" name="Int. J. Syst. Evol. Microbiol.">
        <title>The Global Catalogue of Microorganisms (GCM) 10K type strain sequencing project: providing services to taxonomists for standard genome sequencing and annotation.</title>
        <authorList>
            <consortium name="The Broad Institute Genomics Platform"/>
            <consortium name="The Broad Institute Genome Sequencing Center for Infectious Disease"/>
            <person name="Wu L."/>
            <person name="Ma J."/>
        </authorList>
    </citation>
    <scope>NUCLEOTIDE SEQUENCE [LARGE SCALE GENOMIC DNA]</scope>
    <source>
        <strain evidence="7">JCM 16114</strain>
    </source>
</reference>
<accession>A0ABP5PUZ3</accession>
<evidence type="ECO:0000256" key="2">
    <source>
        <dbReference type="ARBA" id="ARBA00023015"/>
    </source>
</evidence>
<gene>
    <name evidence="6" type="primary">pcaQ</name>
    <name evidence="6" type="ORF">GCM10009850_096470</name>
</gene>
<dbReference type="PANTHER" id="PTHR30419:SF8">
    <property type="entry name" value="NITROGEN ASSIMILATION TRANSCRIPTIONAL ACTIVATOR-RELATED"/>
    <property type="match status" value="1"/>
</dbReference>
<dbReference type="PANTHER" id="PTHR30419">
    <property type="entry name" value="HTH-TYPE TRANSCRIPTIONAL REGULATOR YBHD"/>
    <property type="match status" value="1"/>
</dbReference>
<dbReference type="InterPro" id="IPR000847">
    <property type="entry name" value="LysR_HTH_N"/>
</dbReference>
<feature type="domain" description="HTH lysR-type" evidence="5">
    <location>
        <begin position="13"/>
        <end position="70"/>
    </location>
</feature>
<keyword evidence="4" id="KW-0804">Transcription</keyword>
<dbReference type="Pfam" id="PF00126">
    <property type="entry name" value="HTH_1"/>
    <property type="match status" value="1"/>
</dbReference>
<evidence type="ECO:0000259" key="5">
    <source>
        <dbReference type="PROSITE" id="PS50931"/>
    </source>
</evidence>
<evidence type="ECO:0000313" key="7">
    <source>
        <dbReference type="Proteomes" id="UP001499843"/>
    </source>
</evidence>
<evidence type="ECO:0000313" key="6">
    <source>
        <dbReference type="EMBL" id="GAA2214182.1"/>
    </source>
</evidence>
<comment type="similarity">
    <text evidence="1">Belongs to the LysR transcriptional regulatory family.</text>
</comment>
<dbReference type="InterPro" id="IPR036388">
    <property type="entry name" value="WH-like_DNA-bd_sf"/>
</dbReference>
<dbReference type="Gene3D" id="3.40.190.290">
    <property type="match status" value="1"/>
</dbReference>
<sequence>MVVEAQQPFGGRLKLRHLILLVTIADEGSFVRAAEALYVSQPAVTRSVHELEDLIGMPLFVRGPRGVLPTTAGEILIERARSALGSLRRASEQIEEVRQGGARPLRVGTNLAGAYALLPQAVVAVKQTHPEISVSVVEGTAEVLATSLQRSEVDLLVGRLDPGTYRGALHHIRLYDEAVRAVVRRGHPALSASPQLADLLSYPWILPLQPSTLRTELDEMFAAAGLKAPRDITECSTLLTSREIVLQTDSIAPLPMLIGVRDDLLDMLPLHLDTVPRAIGITLPADRSVSREARVLVDALTETARLLAAELRSAAQKRAEPRISGRADQA</sequence>